<keyword evidence="14" id="KW-0229">DNA integration</keyword>
<feature type="compositionally biased region" description="Polar residues" evidence="21">
    <location>
        <begin position="223"/>
        <end position="237"/>
    </location>
</feature>
<keyword evidence="2" id="KW-0815">Transposition</keyword>
<keyword evidence="4" id="KW-0645">Protease</keyword>
<dbReference type="GO" id="GO:0006310">
    <property type="term" value="P:DNA recombination"/>
    <property type="evidence" value="ECO:0007669"/>
    <property type="project" value="UniProtKB-KW"/>
</dbReference>
<evidence type="ECO:0000256" key="20">
    <source>
        <dbReference type="ARBA" id="ARBA00049244"/>
    </source>
</evidence>
<dbReference type="InterPro" id="IPR036397">
    <property type="entry name" value="RNaseH_sf"/>
</dbReference>
<keyword evidence="18" id="KW-0233">DNA recombination</keyword>
<dbReference type="InterPro" id="IPR001584">
    <property type="entry name" value="Integrase_cat-core"/>
</dbReference>
<evidence type="ECO:0000256" key="13">
    <source>
        <dbReference type="ARBA" id="ARBA00022884"/>
    </source>
</evidence>
<dbReference type="GO" id="GO:0032196">
    <property type="term" value="P:transposition"/>
    <property type="evidence" value="ECO:0007669"/>
    <property type="project" value="UniProtKB-KW"/>
</dbReference>
<dbReference type="GO" id="GO:0008233">
    <property type="term" value="F:peptidase activity"/>
    <property type="evidence" value="ECO:0007669"/>
    <property type="project" value="UniProtKB-KW"/>
</dbReference>
<dbReference type="SUPFAM" id="SSF53098">
    <property type="entry name" value="Ribonuclease H-like"/>
    <property type="match status" value="1"/>
</dbReference>
<protein>
    <recommendedName>
        <fullName evidence="22">Integrase catalytic domain-containing protein</fullName>
    </recommendedName>
</protein>
<dbReference type="EMBL" id="SGPL01000963">
    <property type="protein sequence ID" value="THH05774.1"/>
    <property type="molecule type" value="Genomic_DNA"/>
</dbReference>
<evidence type="ECO:0000256" key="21">
    <source>
        <dbReference type="SAM" id="MobiDB-lite"/>
    </source>
</evidence>
<evidence type="ECO:0000256" key="3">
    <source>
        <dbReference type="ARBA" id="ARBA00022612"/>
    </source>
</evidence>
<comment type="catalytic activity">
    <reaction evidence="19">
        <text>DNA(n) + a 2'-deoxyribonucleoside 5'-triphosphate = DNA(n+1) + diphosphate</text>
        <dbReference type="Rhea" id="RHEA:22508"/>
        <dbReference type="Rhea" id="RHEA-COMP:17339"/>
        <dbReference type="Rhea" id="RHEA-COMP:17340"/>
        <dbReference type="ChEBI" id="CHEBI:33019"/>
        <dbReference type="ChEBI" id="CHEBI:61560"/>
        <dbReference type="ChEBI" id="CHEBI:173112"/>
        <dbReference type="EC" id="2.7.7.49"/>
    </reaction>
</comment>
<reference evidence="23 24" key="1">
    <citation type="submission" date="2019-02" db="EMBL/GenBank/DDBJ databases">
        <title>Genome sequencing of the rare red list fungi Bondarzewia mesenterica.</title>
        <authorList>
            <person name="Buettner E."/>
            <person name="Kellner H."/>
        </authorList>
    </citation>
    <scope>NUCLEOTIDE SEQUENCE [LARGE SCALE GENOMIC DNA]</scope>
    <source>
        <strain evidence="23 24">DSM 108281</strain>
    </source>
</reference>
<dbReference type="InterPro" id="IPR012337">
    <property type="entry name" value="RNaseH-like_sf"/>
</dbReference>
<evidence type="ECO:0000256" key="14">
    <source>
        <dbReference type="ARBA" id="ARBA00022908"/>
    </source>
</evidence>
<keyword evidence="6" id="KW-0540">Nuclease</keyword>
<evidence type="ECO:0000259" key="22">
    <source>
        <dbReference type="PROSITE" id="PS50994"/>
    </source>
</evidence>
<comment type="caution">
    <text evidence="23">The sequence shown here is derived from an EMBL/GenBank/DDBJ whole genome shotgun (WGS) entry which is preliminary data.</text>
</comment>
<comment type="catalytic activity">
    <reaction evidence="20">
        <text>DNA(n) + a 2'-deoxyribonucleoside 5'-triphosphate = DNA(n+1) + diphosphate</text>
        <dbReference type="Rhea" id="RHEA:22508"/>
        <dbReference type="Rhea" id="RHEA-COMP:17339"/>
        <dbReference type="Rhea" id="RHEA-COMP:17340"/>
        <dbReference type="ChEBI" id="CHEBI:33019"/>
        <dbReference type="ChEBI" id="CHEBI:61560"/>
        <dbReference type="ChEBI" id="CHEBI:173112"/>
        <dbReference type="EC" id="2.7.7.7"/>
    </reaction>
</comment>
<dbReference type="GO" id="GO:0003887">
    <property type="term" value="F:DNA-directed DNA polymerase activity"/>
    <property type="evidence" value="ECO:0007669"/>
    <property type="project" value="UniProtKB-KW"/>
</dbReference>
<proteinExistence type="predicted"/>
<evidence type="ECO:0000313" key="24">
    <source>
        <dbReference type="Proteomes" id="UP000310158"/>
    </source>
</evidence>
<evidence type="ECO:0000256" key="9">
    <source>
        <dbReference type="ARBA" id="ARBA00022759"/>
    </source>
</evidence>
<keyword evidence="13" id="KW-0694">RNA-binding</keyword>
<keyword evidence="9" id="KW-0255">Endonuclease</keyword>
<comment type="function">
    <text evidence="1">The aspartyl protease (PR) mediates the proteolytic cleavages of the Gag and Gag-Pol polyproteins after assembly of the VLP.</text>
</comment>
<evidence type="ECO:0000256" key="18">
    <source>
        <dbReference type="ARBA" id="ARBA00023172"/>
    </source>
</evidence>
<keyword evidence="8" id="KW-0547">Nucleotide-binding</keyword>
<evidence type="ECO:0000256" key="1">
    <source>
        <dbReference type="ARBA" id="ARBA00002180"/>
    </source>
</evidence>
<keyword evidence="24" id="KW-1185">Reference proteome</keyword>
<dbReference type="GO" id="GO:0005634">
    <property type="term" value="C:nucleus"/>
    <property type="evidence" value="ECO:0007669"/>
    <property type="project" value="UniProtKB-ARBA"/>
</dbReference>
<dbReference type="AlphaFoldDB" id="A0A4S4L393"/>
<dbReference type="GO" id="GO:0003723">
    <property type="term" value="F:RNA binding"/>
    <property type="evidence" value="ECO:0007669"/>
    <property type="project" value="UniProtKB-KW"/>
</dbReference>
<evidence type="ECO:0000256" key="15">
    <source>
        <dbReference type="ARBA" id="ARBA00022918"/>
    </source>
</evidence>
<dbReference type="InterPro" id="IPR039537">
    <property type="entry name" value="Retrotran_Ty1/copia-like"/>
</dbReference>
<dbReference type="InterPro" id="IPR054722">
    <property type="entry name" value="PolX-like_BBD"/>
</dbReference>
<dbReference type="GO" id="GO:0005524">
    <property type="term" value="F:ATP binding"/>
    <property type="evidence" value="ECO:0007669"/>
    <property type="project" value="UniProtKB-KW"/>
</dbReference>
<evidence type="ECO:0000256" key="19">
    <source>
        <dbReference type="ARBA" id="ARBA00048173"/>
    </source>
</evidence>
<name>A0A4S4L393_9AGAM</name>
<keyword evidence="5" id="KW-0548">Nucleotidyltransferase</keyword>
<evidence type="ECO:0000313" key="23">
    <source>
        <dbReference type="EMBL" id="THH05774.1"/>
    </source>
</evidence>
<keyword evidence="16" id="KW-0808">Transferase</keyword>
<evidence type="ECO:0000256" key="2">
    <source>
        <dbReference type="ARBA" id="ARBA00022578"/>
    </source>
</evidence>
<dbReference type="PROSITE" id="PS50994">
    <property type="entry name" value="INTEGRASE"/>
    <property type="match status" value="1"/>
</dbReference>
<evidence type="ECO:0000256" key="11">
    <source>
        <dbReference type="ARBA" id="ARBA00022840"/>
    </source>
</evidence>
<evidence type="ECO:0000256" key="6">
    <source>
        <dbReference type="ARBA" id="ARBA00022722"/>
    </source>
</evidence>
<dbReference type="Proteomes" id="UP000310158">
    <property type="component" value="Unassembled WGS sequence"/>
</dbReference>
<evidence type="ECO:0000256" key="7">
    <source>
        <dbReference type="ARBA" id="ARBA00022723"/>
    </source>
</evidence>
<keyword evidence="17" id="KW-0917">Virion maturation</keyword>
<feature type="region of interest" description="Disordered" evidence="21">
    <location>
        <begin position="223"/>
        <end position="242"/>
    </location>
</feature>
<dbReference type="PANTHER" id="PTHR42648:SF11">
    <property type="entry name" value="TRANSPOSON TY4-P GAG-POL POLYPROTEIN"/>
    <property type="match status" value="1"/>
</dbReference>
<keyword evidence="7" id="KW-0479">Metal-binding</keyword>
<dbReference type="OrthoDB" id="2713924at2759"/>
<keyword evidence="11" id="KW-0067">ATP-binding</keyword>
<dbReference type="GO" id="GO:0046872">
    <property type="term" value="F:metal ion binding"/>
    <property type="evidence" value="ECO:0007669"/>
    <property type="project" value="UniProtKB-KW"/>
</dbReference>
<dbReference type="GO" id="GO:0003964">
    <property type="term" value="F:RNA-directed DNA polymerase activity"/>
    <property type="evidence" value="ECO:0007669"/>
    <property type="project" value="UniProtKB-KW"/>
</dbReference>
<keyword evidence="12" id="KW-0460">Magnesium</keyword>
<dbReference type="GO" id="GO:0015074">
    <property type="term" value="P:DNA integration"/>
    <property type="evidence" value="ECO:0007669"/>
    <property type="project" value="UniProtKB-KW"/>
</dbReference>
<evidence type="ECO:0000256" key="10">
    <source>
        <dbReference type="ARBA" id="ARBA00022801"/>
    </source>
</evidence>
<dbReference type="Pfam" id="PF22936">
    <property type="entry name" value="Pol_BBD"/>
    <property type="match status" value="1"/>
</dbReference>
<keyword evidence="10" id="KW-0378">Hydrolase</keyword>
<evidence type="ECO:0000256" key="8">
    <source>
        <dbReference type="ARBA" id="ARBA00022741"/>
    </source>
</evidence>
<evidence type="ECO:0000256" key="5">
    <source>
        <dbReference type="ARBA" id="ARBA00022695"/>
    </source>
</evidence>
<sequence>MTTRPRRNTHLSIAPTHSSSESDSDDIDLMSILNPKARSPLSSKAESKLRTQLQTAQSHFGDFPPLTDDNYDTWAKDCLTRIELLTYGVLITTDRTDFGILTPWHAYIWDQTDLMVKNLILSRLTHPVRRRMEHLHKDFTTARSLWLAIRDEFINKGIVAQVNAIHHALSHTFPINSSLITIWDDIVADIDRIFENALDENRTEQSSKYSRGRSQFIDSTVAATTSSGAPGNNNSSKPHGPPPTCAHCGGRHISANCWAIFGKPPEAVFYDCKHCGGQSSGTAAATTLIPDNTVRPPAAQAVPAPLDGAFIESAAIALTEEEFEYFSCAAIPSSFMPTEHCSVDWTIYGPQSDVAAPLVLDAPYYFDSGSSCHISPSRDDLTDFITIFPCAIRGVNGSAVYAMGQGSLRLRLGKGRIFILPDVLFIPGTSIRLISVGHLCNMGDKYSVQFNDQQCFVRYKTSGQKLVTTVQQGRHAARPLGLVFADIIGPEAVEARGGCRFSLNLICDYSRMSFCYSLCQKSNSLPIFCHWHAMVEKQLGTEVGIFRTDNGGEFTAHEFENYLADDGILHQLSMPYTSAYMGEIERAHRTLMDHMRAILSDLHLLPSMWAKCLATMCYLKNWTPTRALSLKTP</sequence>
<evidence type="ECO:0000256" key="12">
    <source>
        <dbReference type="ARBA" id="ARBA00022842"/>
    </source>
</evidence>
<feature type="region of interest" description="Disordered" evidence="21">
    <location>
        <begin position="1"/>
        <end position="26"/>
    </location>
</feature>
<dbReference type="GO" id="GO:0004519">
    <property type="term" value="F:endonuclease activity"/>
    <property type="evidence" value="ECO:0007669"/>
    <property type="project" value="UniProtKB-KW"/>
</dbReference>
<keyword evidence="16" id="KW-0239">DNA-directed DNA polymerase</keyword>
<accession>A0A4S4L393</accession>
<gene>
    <name evidence="23" type="ORF">EW146_g9812</name>
</gene>
<evidence type="ECO:0000256" key="17">
    <source>
        <dbReference type="ARBA" id="ARBA00023113"/>
    </source>
</evidence>
<keyword evidence="15" id="KW-0695">RNA-directed DNA polymerase</keyword>
<dbReference type="PANTHER" id="PTHR42648">
    <property type="entry name" value="TRANSPOSASE, PUTATIVE-RELATED"/>
    <property type="match status" value="1"/>
</dbReference>
<evidence type="ECO:0000256" key="4">
    <source>
        <dbReference type="ARBA" id="ARBA00022670"/>
    </source>
</evidence>
<dbReference type="Gene3D" id="3.30.420.10">
    <property type="entry name" value="Ribonuclease H-like superfamily/Ribonuclease H"/>
    <property type="match status" value="1"/>
</dbReference>
<dbReference type="GO" id="GO:0006508">
    <property type="term" value="P:proteolysis"/>
    <property type="evidence" value="ECO:0007669"/>
    <property type="project" value="UniProtKB-KW"/>
</dbReference>
<organism evidence="23 24">
    <name type="scientific">Bondarzewia mesenterica</name>
    <dbReference type="NCBI Taxonomy" id="1095465"/>
    <lineage>
        <taxon>Eukaryota</taxon>
        <taxon>Fungi</taxon>
        <taxon>Dikarya</taxon>
        <taxon>Basidiomycota</taxon>
        <taxon>Agaricomycotina</taxon>
        <taxon>Agaricomycetes</taxon>
        <taxon>Russulales</taxon>
        <taxon>Bondarzewiaceae</taxon>
        <taxon>Bondarzewia</taxon>
    </lineage>
</organism>
<feature type="domain" description="Integrase catalytic" evidence="22">
    <location>
        <begin position="475"/>
        <end position="633"/>
    </location>
</feature>
<evidence type="ECO:0000256" key="16">
    <source>
        <dbReference type="ARBA" id="ARBA00022932"/>
    </source>
</evidence>
<keyword evidence="3" id="KW-1188">Viral release from host cell</keyword>
<dbReference type="Pfam" id="PF00665">
    <property type="entry name" value="rve"/>
    <property type="match status" value="1"/>
</dbReference>